<dbReference type="AlphaFoldDB" id="A0AAI9TG95"/>
<dbReference type="EMBL" id="LACB01000243">
    <property type="protein sequence ID" value="KAJ9485839.1"/>
    <property type="molecule type" value="Genomic_DNA"/>
</dbReference>
<comment type="caution">
    <text evidence="1">The sequence shown here is derived from an EMBL/GenBank/DDBJ whole genome shotgun (WGS) entry which is preliminary data.</text>
</comment>
<proteinExistence type="predicted"/>
<dbReference type="Proteomes" id="UP001227192">
    <property type="component" value="Unassembled WGS sequence"/>
</dbReference>
<gene>
    <name evidence="1" type="ORF">VN97_g7509</name>
</gene>
<accession>A0AAI9TG95</accession>
<reference evidence="1" key="2">
    <citation type="journal article" date="2016" name="Fungal Biol.">
        <title>Ochratoxin A production by Penicillium thymicola.</title>
        <authorList>
            <person name="Nguyen H.D.T."/>
            <person name="McMullin D.R."/>
            <person name="Ponomareva E."/>
            <person name="Riley R."/>
            <person name="Pomraning K.R."/>
            <person name="Baker S.E."/>
            <person name="Seifert K.A."/>
        </authorList>
    </citation>
    <scope>NUCLEOTIDE SEQUENCE</scope>
    <source>
        <strain evidence="1">DAOM 180753</strain>
    </source>
</reference>
<organism evidence="1 2">
    <name type="scientific">Penicillium thymicola</name>
    <dbReference type="NCBI Taxonomy" id="293382"/>
    <lineage>
        <taxon>Eukaryota</taxon>
        <taxon>Fungi</taxon>
        <taxon>Dikarya</taxon>
        <taxon>Ascomycota</taxon>
        <taxon>Pezizomycotina</taxon>
        <taxon>Eurotiomycetes</taxon>
        <taxon>Eurotiomycetidae</taxon>
        <taxon>Eurotiales</taxon>
        <taxon>Aspergillaceae</taxon>
        <taxon>Penicillium</taxon>
    </lineage>
</organism>
<evidence type="ECO:0000313" key="1">
    <source>
        <dbReference type="EMBL" id="KAJ9485839.1"/>
    </source>
</evidence>
<protein>
    <submittedName>
        <fullName evidence="1">Uncharacterized protein</fullName>
    </submittedName>
</protein>
<name>A0AAI9TG95_PENTH</name>
<reference evidence="1" key="1">
    <citation type="submission" date="2015-06" db="EMBL/GenBank/DDBJ databases">
        <authorList>
            <person name="Nguyen H."/>
        </authorList>
    </citation>
    <scope>NUCLEOTIDE SEQUENCE</scope>
    <source>
        <strain evidence="1">DAOM 180753</strain>
    </source>
</reference>
<sequence length="126" mass="14803">MVRSVMFAPCHKIRRYKDSPTPKLAAKRSANFLQIQFKFNSDSIHFRSPYTDIVNTINSFTNDDERWRTSEVWVKVTSSGCSQYFSLHHVDSSLLLSLRNNRIFQLTYCFSKSKHFSLLSNHQYVT</sequence>
<evidence type="ECO:0000313" key="2">
    <source>
        <dbReference type="Proteomes" id="UP001227192"/>
    </source>
</evidence>
<keyword evidence="2" id="KW-1185">Reference proteome</keyword>